<feature type="compositionally biased region" description="Low complexity" evidence="1">
    <location>
        <begin position="561"/>
        <end position="573"/>
    </location>
</feature>
<dbReference type="GO" id="GO:0000981">
    <property type="term" value="F:DNA-binding transcription factor activity, RNA polymerase II-specific"/>
    <property type="evidence" value="ECO:0007669"/>
    <property type="project" value="InterPro"/>
</dbReference>
<dbReference type="Proteomes" id="UP000030669">
    <property type="component" value="Unassembled WGS sequence"/>
</dbReference>
<organism evidence="3 4">
    <name type="scientific">Gloeophyllum trabeum (strain ATCC 11539 / FP-39264 / Madison 617)</name>
    <name type="common">Brown rot fungus</name>
    <dbReference type="NCBI Taxonomy" id="670483"/>
    <lineage>
        <taxon>Eukaryota</taxon>
        <taxon>Fungi</taxon>
        <taxon>Dikarya</taxon>
        <taxon>Basidiomycota</taxon>
        <taxon>Agaricomycotina</taxon>
        <taxon>Agaricomycetes</taxon>
        <taxon>Gloeophyllales</taxon>
        <taxon>Gloeophyllaceae</taxon>
        <taxon>Gloeophyllum</taxon>
    </lineage>
</organism>
<dbReference type="eggNOG" id="ENOG502SU9S">
    <property type="taxonomic scope" value="Eukaryota"/>
</dbReference>
<accession>S7RV86</accession>
<dbReference type="AlphaFoldDB" id="S7RV86"/>
<evidence type="ECO:0000259" key="2">
    <source>
        <dbReference type="PROSITE" id="PS50048"/>
    </source>
</evidence>
<dbReference type="HOGENOM" id="CLU_463840_0_0_1"/>
<gene>
    <name evidence="3" type="ORF">GLOTRDRAFT_127510</name>
</gene>
<evidence type="ECO:0000313" key="3">
    <source>
        <dbReference type="EMBL" id="EPQ57139.1"/>
    </source>
</evidence>
<dbReference type="GO" id="GO:0008270">
    <property type="term" value="F:zinc ion binding"/>
    <property type="evidence" value="ECO:0007669"/>
    <property type="project" value="InterPro"/>
</dbReference>
<feature type="region of interest" description="Disordered" evidence="1">
    <location>
        <begin position="432"/>
        <end position="485"/>
    </location>
</feature>
<dbReference type="Gene3D" id="4.10.240.10">
    <property type="entry name" value="Zn(2)-C6 fungal-type DNA-binding domain"/>
    <property type="match status" value="1"/>
</dbReference>
<name>S7RV86_GLOTA</name>
<feature type="domain" description="Zn(2)-C6 fungal-type" evidence="2">
    <location>
        <begin position="495"/>
        <end position="530"/>
    </location>
</feature>
<dbReference type="PROSITE" id="PS50048">
    <property type="entry name" value="ZN2_CY6_FUNGAL_2"/>
    <property type="match status" value="1"/>
</dbReference>
<dbReference type="OrthoDB" id="39175at2759"/>
<keyword evidence="4" id="KW-1185">Reference proteome</keyword>
<feature type="compositionally biased region" description="Polar residues" evidence="1">
    <location>
        <begin position="349"/>
        <end position="364"/>
    </location>
</feature>
<sequence length="588" mass="63739">MSNLLPSGYVAPYGADLEHAAYGSDYVDAHETRSWVVDGSYYYANNVYESNEHWQQQPVASDQYGAEPDLVNHYLDSSDPQSSGVGVPTAPFATPGIPAEPYTQAYDGGLGGDASNPATYWNGQQRVYGDGAHAFAREESDGCCPSRHHVHLASPSSSVPGSSFPHGHAHGYGFASKDTLADSTHLARPGDATSPQPVDQQDWGNLSRSSQDPRIDFGPYQAPKESTSTVQAPETVGYPGHDFRPLVPPTSTTPSPSRLPYGFAPHQPPTDADQELVQPSFFVPSQQTQRLDDFKEQQRERRAATRAAISPYYAQSGWHNYSYESSETPIMDHLPLPEDVAQPGTMYQQQDAQSPQGAATTIIPSQPGPSPLTNLALAQFEQARAENARKHDLYMGRTYLPDRDDLPPAPTEPWARALPTHARPHPLVLSADGYHPLVKPEPQEYSMSSASPMSPVSPVKTDGTADVDSKTQHRMSSPSTSKTSKKVCEKKPVLACLFCRGRKIACGPPSPGSKDKTCNQCARRHLKCIYPTESRRGQRKRAPKVPVQEDVTGAPNADTNASSASTSAAGSSSKGNRKHRKEPDQPGT</sequence>
<dbReference type="PROSITE" id="PS00463">
    <property type="entry name" value="ZN2_CY6_FUNGAL_1"/>
    <property type="match status" value="1"/>
</dbReference>
<dbReference type="InterPro" id="IPR036864">
    <property type="entry name" value="Zn2-C6_fun-type_DNA-bd_sf"/>
</dbReference>
<feature type="region of interest" description="Disordered" evidence="1">
    <location>
        <begin position="532"/>
        <end position="588"/>
    </location>
</feature>
<dbReference type="KEGG" id="gtr:GLOTRDRAFT_127510"/>
<protein>
    <recommendedName>
        <fullName evidence="2">Zn(2)-C6 fungal-type domain-containing protein</fullName>
    </recommendedName>
</protein>
<evidence type="ECO:0000256" key="1">
    <source>
        <dbReference type="SAM" id="MobiDB-lite"/>
    </source>
</evidence>
<dbReference type="InterPro" id="IPR001138">
    <property type="entry name" value="Zn2Cys6_DnaBD"/>
</dbReference>
<evidence type="ECO:0000313" key="4">
    <source>
        <dbReference type="Proteomes" id="UP000030669"/>
    </source>
</evidence>
<feature type="region of interest" description="Disordered" evidence="1">
    <location>
        <begin position="349"/>
        <end position="370"/>
    </location>
</feature>
<dbReference type="RefSeq" id="XP_007864286.1">
    <property type="nucleotide sequence ID" value="XM_007866095.1"/>
</dbReference>
<feature type="region of interest" description="Disordered" evidence="1">
    <location>
        <begin position="184"/>
        <end position="263"/>
    </location>
</feature>
<feature type="compositionally biased region" description="Low complexity" evidence="1">
    <location>
        <begin position="446"/>
        <end position="459"/>
    </location>
</feature>
<proteinExistence type="predicted"/>
<dbReference type="GeneID" id="19301574"/>
<reference evidence="3 4" key="1">
    <citation type="journal article" date="2012" name="Science">
        <title>The Paleozoic origin of enzymatic lignin decomposition reconstructed from 31 fungal genomes.</title>
        <authorList>
            <person name="Floudas D."/>
            <person name="Binder M."/>
            <person name="Riley R."/>
            <person name="Barry K."/>
            <person name="Blanchette R.A."/>
            <person name="Henrissat B."/>
            <person name="Martinez A.T."/>
            <person name="Otillar R."/>
            <person name="Spatafora J.W."/>
            <person name="Yadav J.S."/>
            <person name="Aerts A."/>
            <person name="Benoit I."/>
            <person name="Boyd A."/>
            <person name="Carlson A."/>
            <person name="Copeland A."/>
            <person name="Coutinho P.M."/>
            <person name="de Vries R.P."/>
            <person name="Ferreira P."/>
            <person name="Findley K."/>
            <person name="Foster B."/>
            <person name="Gaskell J."/>
            <person name="Glotzer D."/>
            <person name="Gorecki P."/>
            <person name="Heitman J."/>
            <person name="Hesse C."/>
            <person name="Hori C."/>
            <person name="Igarashi K."/>
            <person name="Jurgens J.A."/>
            <person name="Kallen N."/>
            <person name="Kersten P."/>
            <person name="Kohler A."/>
            <person name="Kuees U."/>
            <person name="Kumar T.K.A."/>
            <person name="Kuo A."/>
            <person name="LaButti K."/>
            <person name="Larrondo L.F."/>
            <person name="Lindquist E."/>
            <person name="Ling A."/>
            <person name="Lombard V."/>
            <person name="Lucas S."/>
            <person name="Lundell T."/>
            <person name="Martin R."/>
            <person name="McLaughlin D.J."/>
            <person name="Morgenstern I."/>
            <person name="Morin E."/>
            <person name="Murat C."/>
            <person name="Nagy L.G."/>
            <person name="Nolan M."/>
            <person name="Ohm R.A."/>
            <person name="Patyshakuliyeva A."/>
            <person name="Rokas A."/>
            <person name="Ruiz-Duenas F.J."/>
            <person name="Sabat G."/>
            <person name="Salamov A."/>
            <person name="Samejima M."/>
            <person name="Schmutz J."/>
            <person name="Slot J.C."/>
            <person name="St John F."/>
            <person name="Stenlid J."/>
            <person name="Sun H."/>
            <person name="Sun S."/>
            <person name="Syed K."/>
            <person name="Tsang A."/>
            <person name="Wiebenga A."/>
            <person name="Young D."/>
            <person name="Pisabarro A."/>
            <person name="Eastwood D.C."/>
            <person name="Martin F."/>
            <person name="Cullen D."/>
            <person name="Grigoriev I.V."/>
            <person name="Hibbett D.S."/>
        </authorList>
    </citation>
    <scope>NUCLEOTIDE SEQUENCE [LARGE SCALE GENOMIC DNA]</scope>
    <source>
        <strain evidence="3 4">ATCC 11539</strain>
    </source>
</reference>
<feature type="region of interest" description="Disordered" evidence="1">
    <location>
        <begin position="138"/>
        <end position="164"/>
    </location>
</feature>
<dbReference type="CDD" id="cd00067">
    <property type="entry name" value="GAL4"/>
    <property type="match status" value="1"/>
</dbReference>
<feature type="compositionally biased region" description="Low complexity" evidence="1">
    <location>
        <begin position="154"/>
        <end position="164"/>
    </location>
</feature>
<dbReference type="SMART" id="SM00066">
    <property type="entry name" value="GAL4"/>
    <property type="match status" value="1"/>
</dbReference>
<dbReference type="EMBL" id="KB469299">
    <property type="protein sequence ID" value="EPQ57139.1"/>
    <property type="molecule type" value="Genomic_DNA"/>
</dbReference>
<dbReference type="SUPFAM" id="SSF57701">
    <property type="entry name" value="Zn2/Cys6 DNA-binding domain"/>
    <property type="match status" value="1"/>
</dbReference>
<feature type="compositionally biased region" description="Polar residues" evidence="1">
    <location>
        <begin position="193"/>
        <end position="212"/>
    </location>
</feature>